<sequence length="77" mass="9167">MILELCPCKNVIHIHIFYDIVDYLLEDLCSYNSVTANLHPPPFYRLIQALMSGFYHLHLVERILQLTYLKLVEMIHH</sequence>
<protein>
    <submittedName>
        <fullName evidence="1">Uncharacterized protein</fullName>
    </submittedName>
</protein>
<organism evidence="1">
    <name type="scientific">Rhizophora mucronata</name>
    <name type="common">Asiatic mangrove</name>
    <dbReference type="NCBI Taxonomy" id="61149"/>
    <lineage>
        <taxon>Eukaryota</taxon>
        <taxon>Viridiplantae</taxon>
        <taxon>Streptophyta</taxon>
        <taxon>Embryophyta</taxon>
        <taxon>Tracheophyta</taxon>
        <taxon>Spermatophyta</taxon>
        <taxon>Magnoliopsida</taxon>
        <taxon>eudicotyledons</taxon>
        <taxon>Gunneridae</taxon>
        <taxon>Pentapetalae</taxon>
        <taxon>rosids</taxon>
        <taxon>fabids</taxon>
        <taxon>Malpighiales</taxon>
        <taxon>Rhizophoraceae</taxon>
        <taxon>Rhizophora</taxon>
    </lineage>
</organism>
<dbReference type="AlphaFoldDB" id="A0A2P2LCV2"/>
<evidence type="ECO:0000313" key="1">
    <source>
        <dbReference type="EMBL" id="MBX15806.1"/>
    </source>
</evidence>
<dbReference type="EMBL" id="GGEC01035326">
    <property type="protein sequence ID" value="MBX15810.1"/>
    <property type="molecule type" value="Transcribed_RNA"/>
</dbReference>
<reference evidence="1" key="1">
    <citation type="submission" date="2018-02" db="EMBL/GenBank/DDBJ databases">
        <title>Rhizophora mucronata_Transcriptome.</title>
        <authorList>
            <person name="Meera S.P."/>
            <person name="Sreeshan A."/>
            <person name="Augustine A."/>
        </authorList>
    </citation>
    <scope>NUCLEOTIDE SEQUENCE</scope>
    <source>
        <tissue evidence="1">Leaf</tissue>
    </source>
</reference>
<accession>A0A2P2LCV2</accession>
<proteinExistence type="predicted"/>
<dbReference type="EMBL" id="GGEC01035322">
    <property type="protein sequence ID" value="MBX15806.1"/>
    <property type="molecule type" value="Transcribed_RNA"/>
</dbReference>
<name>A0A2P2LCV2_RHIMU</name>